<dbReference type="Pfam" id="PF02678">
    <property type="entry name" value="Pirin"/>
    <property type="match status" value="1"/>
</dbReference>
<feature type="binding site" evidence="2">
    <location>
        <position position="108"/>
    </location>
    <ligand>
        <name>Fe cation</name>
        <dbReference type="ChEBI" id="CHEBI:24875"/>
    </ligand>
</feature>
<dbReference type="Proteomes" id="UP000030380">
    <property type="component" value="Unassembled WGS sequence"/>
</dbReference>
<keyword evidence="2" id="KW-0479">Metal-binding</keyword>
<organism evidence="6 7">
    <name type="scientific">Chelonobacter oris</name>
    <dbReference type="NCBI Taxonomy" id="505317"/>
    <lineage>
        <taxon>Bacteria</taxon>
        <taxon>Pseudomonadati</taxon>
        <taxon>Pseudomonadota</taxon>
        <taxon>Gammaproteobacteria</taxon>
        <taxon>Pasteurellales</taxon>
        <taxon>Pasteurellaceae</taxon>
        <taxon>Chelonobacter</taxon>
    </lineage>
</organism>
<accession>A0A0A3AJV5</accession>
<dbReference type="STRING" id="505317.OA57_10935"/>
<comment type="similarity">
    <text evidence="1 3">Belongs to the pirin family.</text>
</comment>
<proteinExistence type="inferred from homology"/>
<evidence type="ECO:0000313" key="6">
    <source>
        <dbReference type="EMBL" id="KGQ69596.1"/>
    </source>
</evidence>
<dbReference type="InterPro" id="IPR053186">
    <property type="entry name" value="QDO-related"/>
</dbReference>
<dbReference type="InterPro" id="IPR011051">
    <property type="entry name" value="RmlC_Cupin_sf"/>
</dbReference>
<dbReference type="Pfam" id="PF05726">
    <property type="entry name" value="Pirin_C"/>
    <property type="match status" value="1"/>
</dbReference>
<evidence type="ECO:0000256" key="2">
    <source>
        <dbReference type="PIRSR" id="PIRSR006232-1"/>
    </source>
</evidence>
<dbReference type="PIRSF" id="PIRSF006232">
    <property type="entry name" value="Pirin"/>
    <property type="match status" value="1"/>
</dbReference>
<dbReference type="GO" id="GO:0046872">
    <property type="term" value="F:metal ion binding"/>
    <property type="evidence" value="ECO:0007669"/>
    <property type="project" value="UniProtKB-KW"/>
</dbReference>
<sequence length="290" mass="31753">MRTIDKIYAAPRKHWVGDGFYVSPLFSHMADDKFTSPFLMLDYAMPQHFAPNEADPRGVGAHPHAGFETVTIALQGEVEHRDSAGNGGVIGTGDVQWMTAGRGIVHQEFHSERFSREGGMFEMLQFWVNLPAKDKNTPAAYQSISAADIPHCKLADNAGSVRVIAGNYNGTTGAAHTFSELNMWQIDLNAEAKTALELPANHNLMSLTLRGNLLINDDNIARPTELVTFKMEGGNIRLQAGDEAVKLVLLSGVPIDEPIAAHGPFVMNSREELVEKFHAFNRGEFGNLSP</sequence>
<gene>
    <name evidence="6" type="ORF">OA57_10935</name>
</gene>
<dbReference type="SUPFAM" id="SSF51182">
    <property type="entry name" value="RmlC-like cupins"/>
    <property type="match status" value="1"/>
</dbReference>
<feature type="binding site" evidence="2">
    <location>
        <position position="106"/>
    </location>
    <ligand>
        <name>Fe cation</name>
        <dbReference type="ChEBI" id="CHEBI:24875"/>
    </ligand>
</feature>
<feature type="domain" description="Pirin N-terminal" evidence="4">
    <location>
        <begin position="29"/>
        <end position="128"/>
    </location>
</feature>
<feature type="binding site" evidence="2">
    <location>
        <position position="64"/>
    </location>
    <ligand>
        <name>Fe cation</name>
        <dbReference type="ChEBI" id="CHEBI:24875"/>
    </ligand>
</feature>
<keyword evidence="2" id="KW-0408">Iron</keyword>
<dbReference type="PANTHER" id="PTHR43594:SF1">
    <property type="entry name" value="QUERCETIN 2,3-DIOXYGENASE PA2418-RELATED"/>
    <property type="match status" value="1"/>
</dbReference>
<dbReference type="Gene3D" id="2.60.120.10">
    <property type="entry name" value="Jelly Rolls"/>
    <property type="match status" value="2"/>
</dbReference>
<dbReference type="InterPro" id="IPR008778">
    <property type="entry name" value="Pirin_C_dom"/>
</dbReference>
<name>A0A0A3AJV5_9PAST</name>
<dbReference type="PANTHER" id="PTHR43594">
    <property type="entry name" value="QUERCETIN 2,3-DIOXYGENASE"/>
    <property type="match status" value="1"/>
</dbReference>
<dbReference type="EMBL" id="JSUM01000016">
    <property type="protein sequence ID" value="KGQ69596.1"/>
    <property type="molecule type" value="Genomic_DNA"/>
</dbReference>
<dbReference type="InterPro" id="IPR014710">
    <property type="entry name" value="RmlC-like_jellyroll"/>
</dbReference>
<evidence type="ECO:0000313" key="7">
    <source>
        <dbReference type="Proteomes" id="UP000030380"/>
    </source>
</evidence>
<dbReference type="CDD" id="cd02909">
    <property type="entry name" value="cupin_pirin_N"/>
    <property type="match status" value="1"/>
</dbReference>
<evidence type="ECO:0000256" key="3">
    <source>
        <dbReference type="RuleBase" id="RU003457"/>
    </source>
</evidence>
<protein>
    <submittedName>
        <fullName evidence="6">Short-chain dehydrogenase</fullName>
    </submittedName>
</protein>
<dbReference type="InterPro" id="IPR012093">
    <property type="entry name" value="Pirin"/>
</dbReference>
<evidence type="ECO:0000259" key="5">
    <source>
        <dbReference type="Pfam" id="PF05726"/>
    </source>
</evidence>
<dbReference type="CDD" id="cd02247">
    <property type="entry name" value="cupin_pirin_C"/>
    <property type="match status" value="1"/>
</dbReference>
<reference evidence="6 7" key="1">
    <citation type="submission" date="2014-11" db="EMBL/GenBank/DDBJ databases">
        <title>Draft genome sequence of Chelonobacter oris 1662T, associated with respiratory disease in Hermann's Tortoises.</title>
        <authorList>
            <person name="Kudirkiene E."/>
            <person name="Hansen M.J."/>
            <person name="Bojesen A.M."/>
        </authorList>
    </citation>
    <scope>NUCLEOTIDE SEQUENCE [LARGE SCALE GENOMIC DNA]</scope>
    <source>
        <strain evidence="6 7">1662</strain>
    </source>
</reference>
<evidence type="ECO:0000259" key="4">
    <source>
        <dbReference type="Pfam" id="PF02678"/>
    </source>
</evidence>
<dbReference type="OrthoDB" id="9780903at2"/>
<dbReference type="AlphaFoldDB" id="A0A0A3AJV5"/>
<evidence type="ECO:0000256" key="1">
    <source>
        <dbReference type="ARBA" id="ARBA00008416"/>
    </source>
</evidence>
<comment type="caution">
    <text evidence="6">The sequence shown here is derived from an EMBL/GenBank/DDBJ whole genome shotgun (WGS) entry which is preliminary data.</text>
</comment>
<feature type="domain" description="Pirin C-terminal" evidence="5">
    <location>
        <begin position="183"/>
        <end position="286"/>
    </location>
</feature>
<dbReference type="InterPro" id="IPR003829">
    <property type="entry name" value="Pirin_N_dom"/>
</dbReference>
<feature type="binding site" evidence="2">
    <location>
        <position position="62"/>
    </location>
    <ligand>
        <name>Fe cation</name>
        <dbReference type="ChEBI" id="CHEBI:24875"/>
    </ligand>
</feature>
<keyword evidence="7" id="KW-1185">Reference proteome</keyword>
<comment type="cofactor">
    <cofactor evidence="2">
        <name>Fe cation</name>
        <dbReference type="ChEBI" id="CHEBI:24875"/>
    </cofactor>
    <text evidence="2">Binds 1 Fe cation per subunit.</text>
</comment>
<dbReference type="RefSeq" id="WP_034617717.1">
    <property type="nucleotide sequence ID" value="NZ_JSUM01000016.1"/>
</dbReference>